<dbReference type="OMA" id="QIGESHE"/>
<protein>
    <recommendedName>
        <fullName evidence="1">Sdz-33 F-box domain-containing protein</fullName>
    </recommendedName>
</protein>
<dbReference type="InterPro" id="IPR012885">
    <property type="entry name" value="F-box_Sdz-33"/>
</dbReference>
<dbReference type="PANTHER" id="PTHR22899:SF0">
    <property type="entry name" value="F-BOX ASSOCIATED DOMAIN-CONTAINING PROTEIN-RELATED"/>
    <property type="match status" value="1"/>
</dbReference>
<dbReference type="AlphaFoldDB" id="G0N0C8"/>
<dbReference type="EMBL" id="GL379824">
    <property type="protein sequence ID" value="EGT48934.1"/>
    <property type="molecule type" value="Genomic_DNA"/>
</dbReference>
<reference evidence="3" key="1">
    <citation type="submission" date="2011-07" db="EMBL/GenBank/DDBJ databases">
        <authorList>
            <consortium name="Caenorhabditis brenneri Sequencing and Analysis Consortium"/>
            <person name="Wilson R.K."/>
        </authorList>
    </citation>
    <scope>NUCLEOTIDE SEQUENCE [LARGE SCALE GENOMIC DNA]</scope>
    <source>
        <strain evidence="3">PB2801</strain>
    </source>
</reference>
<dbReference type="InterPro" id="IPR053222">
    <property type="entry name" value="Zygotic_Embryogenesis-Asso"/>
</dbReference>
<feature type="domain" description="Sdz-33 F-box" evidence="1">
    <location>
        <begin position="124"/>
        <end position="191"/>
    </location>
</feature>
<evidence type="ECO:0000313" key="2">
    <source>
        <dbReference type="EMBL" id="EGT48934.1"/>
    </source>
</evidence>
<evidence type="ECO:0000259" key="1">
    <source>
        <dbReference type="Pfam" id="PF07735"/>
    </source>
</evidence>
<dbReference type="HOGENOM" id="CLU_028840_1_2_1"/>
<keyword evidence="3" id="KW-1185">Reference proteome</keyword>
<sequence>MYWGHGSYGRKKKMTAPQSVFVGAPRYRGGTGDATSELEKRDYTMKEWLDHLQETFHHRKIDFIWFRENSSQFDMDDIKEVFGTTSRVYIGDTGCYDFNQMILELFPIKEIHIKNSSFPNSKIPEKVLMQKFDRLQIGESHETTSMTLEDLLFINSKLVQIKGLQLPAKQFNEFIKQWQNGSNPHMEYLYISYSHLRDAAVHQAIDEEDYAKVIMEGIDHCVIPADTSRHFKVAGLRIPNWTLGGVGISRNDGVKATIQLKTSSFPEWQMFVWFDHCIVES</sequence>
<organism evidence="3">
    <name type="scientific">Caenorhabditis brenneri</name>
    <name type="common">Nematode worm</name>
    <dbReference type="NCBI Taxonomy" id="135651"/>
    <lineage>
        <taxon>Eukaryota</taxon>
        <taxon>Metazoa</taxon>
        <taxon>Ecdysozoa</taxon>
        <taxon>Nematoda</taxon>
        <taxon>Chromadorea</taxon>
        <taxon>Rhabditida</taxon>
        <taxon>Rhabditina</taxon>
        <taxon>Rhabditomorpha</taxon>
        <taxon>Rhabditoidea</taxon>
        <taxon>Rhabditidae</taxon>
        <taxon>Peloderinae</taxon>
        <taxon>Caenorhabditis</taxon>
    </lineage>
</organism>
<proteinExistence type="predicted"/>
<dbReference type="InParanoid" id="G0N0C8"/>
<dbReference type="Proteomes" id="UP000008068">
    <property type="component" value="Unassembled WGS sequence"/>
</dbReference>
<dbReference type="PANTHER" id="PTHR22899">
    <property type="entry name" value="CYCLIN-RELATED F-BOX FAMILY"/>
    <property type="match status" value="1"/>
</dbReference>
<dbReference type="FunCoup" id="G0N0C8">
    <property type="interactions" value="1049"/>
</dbReference>
<gene>
    <name evidence="2" type="ORF">CAEBREN_17124</name>
</gene>
<evidence type="ECO:0000313" key="3">
    <source>
        <dbReference type="Proteomes" id="UP000008068"/>
    </source>
</evidence>
<accession>G0N0C8</accession>
<dbReference type="Pfam" id="PF07735">
    <property type="entry name" value="FBA_2"/>
    <property type="match status" value="1"/>
</dbReference>
<name>G0N0C8_CAEBE</name>